<dbReference type="Gene3D" id="1.10.357.20">
    <property type="entry name" value="SLC41 divalent cation transporters, integral membrane domain"/>
    <property type="match status" value="2"/>
</dbReference>
<keyword evidence="7" id="KW-0406">Ion transport</keyword>
<comment type="similarity">
    <text evidence="2">Belongs to the SLC41A transporter family.</text>
</comment>
<feature type="transmembrane region" description="Helical" evidence="9">
    <location>
        <begin position="213"/>
        <end position="235"/>
    </location>
</feature>
<feature type="domain" description="SLC41A/MgtE integral membrane" evidence="10">
    <location>
        <begin position="66"/>
        <end position="199"/>
    </location>
</feature>
<keyword evidence="3" id="KW-0813">Transport</keyword>
<comment type="subcellular location">
    <subcellularLocation>
        <location evidence="1">Membrane</location>
        <topology evidence="1">Multi-pass membrane protein</topology>
    </subcellularLocation>
</comment>
<dbReference type="OMA" id="WDPDNVT"/>
<evidence type="ECO:0000256" key="3">
    <source>
        <dbReference type="ARBA" id="ARBA00022448"/>
    </source>
</evidence>
<dbReference type="Proteomes" id="UP000007875">
    <property type="component" value="Unassembled WGS sequence"/>
</dbReference>
<dbReference type="InterPro" id="IPR006667">
    <property type="entry name" value="SLC41_membr_dom"/>
</dbReference>
<reference evidence="11" key="3">
    <citation type="submission" date="2025-09" db="UniProtKB">
        <authorList>
            <consortium name="Ensembl"/>
        </authorList>
    </citation>
    <scope>IDENTIFICATION</scope>
</reference>
<evidence type="ECO:0000256" key="9">
    <source>
        <dbReference type="SAM" id="Phobius"/>
    </source>
</evidence>
<accession>H2ZNE8</accession>
<proteinExistence type="inferred from homology"/>
<organism evidence="11 12">
    <name type="scientific">Ciona savignyi</name>
    <name type="common">Pacific transparent sea squirt</name>
    <dbReference type="NCBI Taxonomy" id="51511"/>
    <lineage>
        <taxon>Eukaryota</taxon>
        <taxon>Metazoa</taxon>
        <taxon>Chordata</taxon>
        <taxon>Tunicata</taxon>
        <taxon>Ascidiacea</taxon>
        <taxon>Phlebobranchia</taxon>
        <taxon>Cionidae</taxon>
        <taxon>Ciona</taxon>
    </lineage>
</organism>
<evidence type="ECO:0000256" key="7">
    <source>
        <dbReference type="ARBA" id="ARBA00023065"/>
    </source>
</evidence>
<protein>
    <recommendedName>
        <fullName evidence="10">SLC41A/MgtE integral membrane domain-containing protein</fullName>
    </recommendedName>
</protein>
<keyword evidence="6 9" id="KW-1133">Transmembrane helix</keyword>
<reference evidence="11" key="2">
    <citation type="submission" date="2025-08" db="UniProtKB">
        <authorList>
            <consortium name="Ensembl"/>
        </authorList>
    </citation>
    <scope>IDENTIFICATION</scope>
</reference>
<evidence type="ECO:0000259" key="10">
    <source>
        <dbReference type="Pfam" id="PF01769"/>
    </source>
</evidence>
<evidence type="ECO:0000256" key="8">
    <source>
        <dbReference type="ARBA" id="ARBA00023136"/>
    </source>
</evidence>
<feature type="domain" description="SLC41A/MgtE integral membrane" evidence="10">
    <location>
        <begin position="281"/>
        <end position="424"/>
    </location>
</feature>
<dbReference type="GO" id="GO:0008324">
    <property type="term" value="F:monoatomic cation transmembrane transporter activity"/>
    <property type="evidence" value="ECO:0007669"/>
    <property type="project" value="InterPro"/>
</dbReference>
<feature type="transmembrane region" description="Helical" evidence="9">
    <location>
        <begin position="340"/>
        <end position="359"/>
    </location>
</feature>
<feature type="transmembrane region" description="Helical" evidence="9">
    <location>
        <begin position="22"/>
        <end position="47"/>
    </location>
</feature>
<dbReference type="AlphaFoldDB" id="H2ZNE8"/>
<keyword evidence="8 9" id="KW-0472">Membrane</keyword>
<dbReference type="Pfam" id="PF01769">
    <property type="entry name" value="MgtE"/>
    <property type="match status" value="2"/>
</dbReference>
<feature type="transmembrane region" description="Helical" evidence="9">
    <location>
        <begin position="247"/>
        <end position="271"/>
    </location>
</feature>
<evidence type="ECO:0000256" key="5">
    <source>
        <dbReference type="ARBA" id="ARBA00022842"/>
    </source>
</evidence>
<evidence type="ECO:0000313" key="12">
    <source>
        <dbReference type="Proteomes" id="UP000007875"/>
    </source>
</evidence>
<dbReference type="GeneTree" id="ENSGT00950000183042"/>
<dbReference type="SUPFAM" id="SSF161093">
    <property type="entry name" value="MgtE membrane domain-like"/>
    <property type="match status" value="2"/>
</dbReference>
<dbReference type="FunFam" id="1.10.357.20:FF:000003">
    <property type="entry name" value="Uncharacterized protein, isoform B"/>
    <property type="match status" value="1"/>
</dbReference>
<dbReference type="FunFam" id="1.10.357.20:FF:000001">
    <property type="entry name" value="Solute carrier family 41 member 2"/>
    <property type="match status" value="1"/>
</dbReference>
<dbReference type="PANTHER" id="PTHR16228">
    <property type="entry name" value="DIVALENT CATION TRANSPORTER SOLUTE CARRIER FAMILY 41"/>
    <property type="match status" value="1"/>
</dbReference>
<evidence type="ECO:0000313" key="11">
    <source>
        <dbReference type="Ensembl" id="ENSCSAVP00000019114.1"/>
    </source>
</evidence>
<dbReference type="InterPro" id="IPR036739">
    <property type="entry name" value="SLC41_membr_dom_sf"/>
</dbReference>
<keyword evidence="5" id="KW-0460">Magnesium</keyword>
<evidence type="ECO:0000256" key="6">
    <source>
        <dbReference type="ARBA" id="ARBA00022989"/>
    </source>
</evidence>
<evidence type="ECO:0000256" key="2">
    <source>
        <dbReference type="ARBA" id="ARBA00009749"/>
    </source>
</evidence>
<evidence type="ECO:0000256" key="4">
    <source>
        <dbReference type="ARBA" id="ARBA00022692"/>
    </source>
</evidence>
<dbReference type="PANTHER" id="PTHR16228:SF7">
    <property type="entry name" value="SLC41A_MGTE INTEGRAL MEMBRANE DOMAIN-CONTAINING PROTEIN"/>
    <property type="match status" value="1"/>
</dbReference>
<reference evidence="12" key="1">
    <citation type="submission" date="2003-08" db="EMBL/GenBank/DDBJ databases">
        <authorList>
            <person name="Birren B."/>
            <person name="Nusbaum C."/>
            <person name="Abebe A."/>
            <person name="Abouelleil A."/>
            <person name="Adekoya E."/>
            <person name="Ait-zahra M."/>
            <person name="Allen N."/>
            <person name="Allen T."/>
            <person name="An P."/>
            <person name="Anderson M."/>
            <person name="Anderson S."/>
            <person name="Arachchi H."/>
            <person name="Armbruster J."/>
            <person name="Bachantsang P."/>
            <person name="Baldwin J."/>
            <person name="Barry A."/>
            <person name="Bayul T."/>
            <person name="Blitshsteyn B."/>
            <person name="Bloom T."/>
            <person name="Blye J."/>
            <person name="Boguslavskiy L."/>
            <person name="Borowsky M."/>
            <person name="Boukhgalter B."/>
            <person name="Brunache A."/>
            <person name="Butler J."/>
            <person name="Calixte N."/>
            <person name="Calvo S."/>
            <person name="Camarata J."/>
            <person name="Campo K."/>
            <person name="Chang J."/>
            <person name="Cheshatsang Y."/>
            <person name="Citroen M."/>
            <person name="Collymore A."/>
            <person name="Considine T."/>
            <person name="Cook A."/>
            <person name="Cooke P."/>
            <person name="Corum B."/>
            <person name="Cuomo C."/>
            <person name="David R."/>
            <person name="Dawoe T."/>
            <person name="Degray S."/>
            <person name="Dodge S."/>
            <person name="Dooley K."/>
            <person name="Dorje P."/>
            <person name="Dorjee K."/>
            <person name="Dorris L."/>
            <person name="Duffey N."/>
            <person name="Dupes A."/>
            <person name="Elkins T."/>
            <person name="Engels R."/>
            <person name="Erickson J."/>
            <person name="Farina A."/>
            <person name="Faro S."/>
            <person name="Ferreira P."/>
            <person name="Fischer H."/>
            <person name="Fitzgerald M."/>
            <person name="Foley K."/>
            <person name="Gage D."/>
            <person name="Galagan J."/>
            <person name="Gearin G."/>
            <person name="Gnerre S."/>
            <person name="Gnirke A."/>
            <person name="Goyette A."/>
            <person name="Graham J."/>
            <person name="Grandbois E."/>
            <person name="Gyaltsen K."/>
            <person name="Hafez N."/>
            <person name="Hagopian D."/>
            <person name="Hagos B."/>
            <person name="Hall J."/>
            <person name="Hatcher B."/>
            <person name="Heller A."/>
            <person name="Higgins H."/>
            <person name="Honan T."/>
            <person name="Horn A."/>
            <person name="Houde N."/>
            <person name="Hughes L."/>
            <person name="Hulme W."/>
            <person name="Husby E."/>
            <person name="Iliev I."/>
            <person name="Jaffe D."/>
            <person name="Jones C."/>
            <person name="Kamal M."/>
            <person name="Kamat A."/>
            <person name="Kamvysselis M."/>
            <person name="Karlsson E."/>
            <person name="Kells C."/>
            <person name="Kieu A."/>
            <person name="Kisner P."/>
            <person name="Kodira C."/>
            <person name="Kulbokas E."/>
            <person name="Labutti K."/>
            <person name="Lama D."/>
            <person name="Landers T."/>
            <person name="Leger J."/>
            <person name="Levine S."/>
            <person name="Lewis D."/>
            <person name="Lewis T."/>
            <person name="Lindblad-toh K."/>
            <person name="Liu X."/>
            <person name="Lokyitsang T."/>
            <person name="Lokyitsang Y."/>
            <person name="Lucien O."/>
            <person name="Lui A."/>
            <person name="Ma L.J."/>
            <person name="Mabbitt R."/>
            <person name="Macdonald J."/>
            <person name="Maclean C."/>
            <person name="Major J."/>
            <person name="Manning J."/>
            <person name="Marabella R."/>
            <person name="Maru K."/>
            <person name="Matthews C."/>
            <person name="Mauceli E."/>
            <person name="Mccarthy M."/>
            <person name="Mcdonough S."/>
            <person name="Mcghee T."/>
            <person name="Meldrim J."/>
            <person name="Meneus L."/>
            <person name="Mesirov J."/>
            <person name="Mihalev A."/>
            <person name="Mihova T."/>
            <person name="Mikkelsen T."/>
            <person name="Mlenga V."/>
            <person name="Moru K."/>
            <person name="Mozes J."/>
            <person name="Mulrain L."/>
            <person name="Munson G."/>
            <person name="Naylor J."/>
            <person name="Newes C."/>
            <person name="Nguyen C."/>
            <person name="Nguyen N."/>
            <person name="Nguyen T."/>
            <person name="Nicol R."/>
            <person name="Nielsen C."/>
            <person name="Nizzari M."/>
            <person name="Norbu C."/>
            <person name="Norbu N."/>
            <person name="O'donnell P."/>
            <person name="Okoawo O."/>
            <person name="O'leary S."/>
            <person name="Omotosho B."/>
            <person name="O'neill K."/>
            <person name="Osman S."/>
            <person name="Parker S."/>
            <person name="Perrin D."/>
            <person name="Phunkhang P."/>
            <person name="Piqani B."/>
            <person name="Purcell S."/>
            <person name="Rachupka T."/>
            <person name="Ramasamy U."/>
            <person name="Rameau R."/>
            <person name="Ray V."/>
            <person name="Raymond C."/>
            <person name="Retta R."/>
            <person name="Richardson S."/>
            <person name="Rise C."/>
            <person name="Rodriguez J."/>
            <person name="Rogers J."/>
            <person name="Rogov P."/>
            <person name="Rutman M."/>
            <person name="Schupbach R."/>
            <person name="Seaman C."/>
            <person name="Settipalli S."/>
            <person name="Sharpe T."/>
            <person name="Sheridan J."/>
            <person name="Sherpa N."/>
            <person name="Shi J."/>
            <person name="Smirnov S."/>
            <person name="Smith C."/>
            <person name="Sougnez C."/>
            <person name="Spencer B."/>
            <person name="Stalker J."/>
            <person name="Stange-thomann N."/>
            <person name="Stavropoulos S."/>
            <person name="Stetson K."/>
            <person name="Stone C."/>
            <person name="Stone S."/>
            <person name="Stubbs M."/>
            <person name="Talamas J."/>
            <person name="Tchuinga P."/>
            <person name="Tenzing P."/>
            <person name="Tesfaye S."/>
            <person name="Theodore J."/>
            <person name="Thoulutsang Y."/>
            <person name="Topham K."/>
            <person name="Towey S."/>
            <person name="Tsamla T."/>
            <person name="Tsomo N."/>
            <person name="Vallee D."/>
            <person name="Vassiliev H."/>
            <person name="Venkataraman V."/>
            <person name="Vinson J."/>
            <person name="Vo A."/>
            <person name="Wade C."/>
            <person name="Wang S."/>
            <person name="Wangchuk T."/>
            <person name="Wangdi T."/>
            <person name="Whittaker C."/>
            <person name="Wilkinson J."/>
            <person name="Wu Y."/>
            <person name="Wyman D."/>
            <person name="Yadav S."/>
            <person name="Yang S."/>
            <person name="Yang X."/>
            <person name="Yeager S."/>
            <person name="Yee E."/>
            <person name="Young G."/>
            <person name="Zainoun J."/>
            <person name="Zembeck L."/>
            <person name="Zimmer A."/>
            <person name="Zody M."/>
            <person name="Lander E."/>
        </authorList>
    </citation>
    <scope>NUCLEOTIDE SEQUENCE [LARGE SCALE GENOMIC DNA]</scope>
</reference>
<dbReference type="InParanoid" id="H2ZNE8"/>
<dbReference type="GO" id="GO:0005886">
    <property type="term" value="C:plasma membrane"/>
    <property type="evidence" value="ECO:0007669"/>
    <property type="project" value="TreeGrafter"/>
</dbReference>
<keyword evidence="12" id="KW-1185">Reference proteome</keyword>
<feature type="transmembrane region" description="Helical" evidence="9">
    <location>
        <begin position="102"/>
        <end position="129"/>
    </location>
</feature>
<dbReference type="Ensembl" id="ENSCSAVT00000019321.1">
    <property type="protein sequence ID" value="ENSCSAVP00000019114.1"/>
    <property type="gene ID" value="ENSCSAVG00000011223.1"/>
</dbReference>
<feature type="transmembrane region" description="Helical" evidence="9">
    <location>
        <begin position="413"/>
        <end position="433"/>
    </location>
</feature>
<feature type="transmembrane region" description="Helical" evidence="9">
    <location>
        <begin position="180"/>
        <end position="201"/>
    </location>
</feature>
<keyword evidence="4 9" id="KW-0812">Transmembrane</keyword>
<sequence length="442" mass="48070">DHHLLEYDQFDINHLNKRKESLCTLAIQIVFPFLMAGMGMVAAGVVLDKVQHWNVFENVPEIFILVPALLGLKGNLEMTLASRVSTYANKGLMDDRRKMLSIVWGNMVLVEAQAMVVAFLASLVAIVFGWIPDGKWEMNHAIILCAGSLLTGAIASCLLGLIMIGVIIGSRKLGINPDNVATPIAASLGDLITLTLLSTIVKGLFNVLNNPETAWIGPAIVIFFILITPVLLWLAHRNEYTREVVKYGWEPVIMAMVISSTGGFILDFALLKNPGVAVFAPVMNGVGGNLVAVQASRISTHLHSSGVPMGILPASEEPGCVTPCYTFFGKNNPHSGSAKVMWLMVIPGQLIFLFTIEQLQAGHTSITPQFIAVYLMVSLIQVAILLHVCQWLVVRLWRKEDDPDNCAIPYLTALGDLLGTGLLAAGFLFLWFVGDRDADVGD</sequence>
<feature type="transmembrane region" description="Helical" evidence="9">
    <location>
        <begin position="141"/>
        <end position="168"/>
    </location>
</feature>
<dbReference type="eggNOG" id="KOG3788">
    <property type="taxonomic scope" value="Eukaryota"/>
</dbReference>
<evidence type="ECO:0000256" key="1">
    <source>
        <dbReference type="ARBA" id="ARBA00004141"/>
    </source>
</evidence>
<feature type="transmembrane region" description="Helical" evidence="9">
    <location>
        <begin position="371"/>
        <end position="393"/>
    </location>
</feature>
<dbReference type="InterPro" id="IPR045349">
    <property type="entry name" value="SLC41A1-3"/>
</dbReference>
<name>H2ZNE8_CIOSA</name>